<evidence type="ECO:0000313" key="3">
    <source>
        <dbReference type="EMBL" id="VYT50429.1"/>
    </source>
</evidence>
<protein>
    <submittedName>
        <fullName evidence="3">Toxin A</fullName>
    </submittedName>
</protein>
<sequence>MDIYKERGANGMRYRICAVILAAAGALWAFEGTGPVTVLADEQAQEISVSYIPGWNQTEGIWYWLEPDGTLHRGWLQADGRSYYMDENGAMVTGWREVDGEWYYFHEDGGMNLGELILDNGKYEFSAQGALVSAGWVENTGGGAYDAGCYDHMAQDLFDQLNEEKKDLFLEEYPDREDEYDGDMHRVYDRYAGFQMDMTLNKAADHRLEGAMAGGYADDRIPGEGTINDYLSVINYRRSATCLELYVRDCEDASEAFDKIKEKLDKRFQSKTDRKYSLEYYRSLGMAHREKDGKQYFVVILMR</sequence>
<name>A0A6N2X7Z9_9FIRM</name>
<dbReference type="Pfam" id="PF19127">
    <property type="entry name" value="Choline_bind_3"/>
    <property type="match status" value="1"/>
</dbReference>
<dbReference type="InterPro" id="IPR018337">
    <property type="entry name" value="Cell_wall/Cho-bd_repeat"/>
</dbReference>
<dbReference type="SUPFAM" id="SSF69360">
    <property type="entry name" value="Cell wall binding repeat"/>
    <property type="match status" value="1"/>
</dbReference>
<accession>A0A6N2X7Z9</accession>
<evidence type="ECO:0000256" key="2">
    <source>
        <dbReference type="PROSITE-ProRule" id="PRU00591"/>
    </source>
</evidence>
<gene>
    <name evidence="3" type="primary">toxA_9</name>
    <name evidence="3" type="ORF">CBLFYP116_04574</name>
</gene>
<proteinExistence type="predicted"/>
<reference evidence="3" key="1">
    <citation type="submission" date="2019-11" db="EMBL/GenBank/DDBJ databases">
        <authorList>
            <person name="Feng L."/>
        </authorList>
    </citation>
    <scope>NUCLEOTIDE SEQUENCE</scope>
    <source>
        <strain evidence="3">CbolteaeLFYP116</strain>
    </source>
</reference>
<feature type="repeat" description="Cell wall-binding" evidence="2">
    <location>
        <begin position="92"/>
        <end position="111"/>
    </location>
</feature>
<dbReference type="AlphaFoldDB" id="A0A6N2X7Z9"/>
<organism evidence="3">
    <name type="scientific">Enterocloster bolteae</name>
    <dbReference type="NCBI Taxonomy" id="208479"/>
    <lineage>
        <taxon>Bacteria</taxon>
        <taxon>Bacillati</taxon>
        <taxon>Bacillota</taxon>
        <taxon>Clostridia</taxon>
        <taxon>Lachnospirales</taxon>
        <taxon>Lachnospiraceae</taxon>
        <taxon>Enterocloster</taxon>
    </lineage>
</organism>
<dbReference type="Gene3D" id="2.10.270.10">
    <property type="entry name" value="Cholin Binding"/>
    <property type="match status" value="2"/>
</dbReference>
<keyword evidence="1" id="KW-0677">Repeat</keyword>
<dbReference type="PROSITE" id="PS51170">
    <property type="entry name" value="CW"/>
    <property type="match status" value="1"/>
</dbReference>
<evidence type="ECO:0000256" key="1">
    <source>
        <dbReference type="ARBA" id="ARBA00022737"/>
    </source>
</evidence>
<dbReference type="Pfam" id="PF01473">
    <property type="entry name" value="Choline_bind_1"/>
    <property type="match status" value="2"/>
</dbReference>
<dbReference type="EMBL" id="CACRTF010000017">
    <property type="protein sequence ID" value="VYT50429.1"/>
    <property type="molecule type" value="Genomic_DNA"/>
</dbReference>